<dbReference type="GO" id="GO:0008270">
    <property type="term" value="F:zinc ion binding"/>
    <property type="evidence" value="ECO:0007669"/>
    <property type="project" value="TreeGrafter"/>
</dbReference>
<dbReference type="GO" id="GO:0046294">
    <property type="term" value="P:formaldehyde catabolic process"/>
    <property type="evidence" value="ECO:0007669"/>
    <property type="project" value="TreeGrafter"/>
</dbReference>
<dbReference type="PANTHER" id="PTHR43880">
    <property type="entry name" value="ALCOHOL DEHYDROGENASE"/>
    <property type="match status" value="1"/>
</dbReference>
<evidence type="ECO:0000313" key="10">
    <source>
        <dbReference type="EMBL" id="EGV91949.1"/>
    </source>
</evidence>
<dbReference type="InterPro" id="IPR036291">
    <property type="entry name" value="NAD(P)-bd_dom_sf"/>
</dbReference>
<keyword evidence="5" id="KW-0479">Metal-binding</keyword>
<evidence type="ECO:0000256" key="4">
    <source>
        <dbReference type="ARBA" id="ARBA00022490"/>
    </source>
</evidence>
<keyword evidence="7" id="KW-0560">Oxidoreductase</keyword>
<evidence type="ECO:0000256" key="5">
    <source>
        <dbReference type="ARBA" id="ARBA00022723"/>
    </source>
</evidence>
<dbReference type="Pfam" id="PF00107">
    <property type="entry name" value="ADH_zinc_N"/>
    <property type="match status" value="1"/>
</dbReference>
<evidence type="ECO:0000256" key="3">
    <source>
        <dbReference type="ARBA" id="ARBA00011738"/>
    </source>
</evidence>
<comment type="subunit">
    <text evidence="3">Homodimer.</text>
</comment>
<keyword evidence="6" id="KW-0862">Zinc</keyword>
<dbReference type="InterPro" id="IPR013149">
    <property type="entry name" value="ADH-like_C"/>
</dbReference>
<feature type="domain" description="Alcohol dehydrogenase-like C-terminal" evidence="9">
    <location>
        <begin position="41"/>
        <end position="141"/>
    </location>
</feature>
<name>G3H4X6_CRIGR</name>
<evidence type="ECO:0000256" key="1">
    <source>
        <dbReference type="ARBA" id="ARBA00001947"/>
    </source>
</evidence>
<protein>
    <submittedName>
        <fullName evidence="10">Alcohol dehydrogenase class-3</fullName>
    </submittedName>
</protein>
<dbReference type="AlphaFoldDB" id="G3H4X6"/>
<gene>
    <name evidence="10" type="ORF">I79_005339</name>
</gene>
<accession>G3H4X6</accession>
<dbReference type="STRING" id="10029.G3H4X6"/>
<evidence type="ECO:0000313" key="11">
    <source>
        <dbReference type="Proteomes" id="UP000001075"/>
    </source>
</evidence>
<evidence type="ECO:0000259" key="9">
    <source>
        <dbReference type="Pfam" id="PF00107"/>
    </source>
</evidence>
<dbReference type="PANTHER" id="PTHR43880:SF4">
    <property type="entry name" value="ALCOHOL DEHYDROGENASE CLASS-3"/>
    <property type="match status" value="1"/>
</dbReference>
<reference evidence="11" key="1">
    <citation type="journal article" date="2011" name="Nat. Biotechnol.">
        <title>The genomic sequence of the Chinese hamster ovary (CHO)-K1 cell line.</title>
        <authorList>
            <person name="Xu X."/>
            <person name="Nagarajan H."/>
            <person name="Lewis N.E."/>
            <person name="Pan S."/>
            <person name="Cai Z."/>
            <person name="Liu X."/>
            <person name="Chen W."/>
            <person name="Xie M."/>
            <person name="Wang W."/>
            <person name="Hammond S."/>
            <person name="Andersen M.R."/>
            <person name="Neff N."/>
            <person name="Passarelli B."/>
            <person name="Koh W."/>
            <person name="Fan H.C."/>
            <person name="Wang J."/>
            <person name="Gui Y."/>
            <person name="Lee K.H."/>
            <person name="Betenbaugh M.J."/>
            <person name="Quake S.R."/>
            <person name="Famili I."/>
            <person name="Palsson B.O."/>
            <person name="Wang J."/>
        </authorList>
    </citation>
    <scope>NUCLEOTIDE SEQUENCE [LARGE SCALE GENOMIC DNA]</scope>
    <source>
        <strain evidence="11">CHO K1 cell line</strain>
    </source>
</reference>
<sequence length="160" mass="17177">MVRNSIFSFCGYPLNDSAAVNIAKVEPGSNCSIFVLEGMELAVIVGCKVAGAFRILGIDINKGKFAKAKEFGSFECFIAPNFSKPTQEVLIEMPDEGLNYSFECISNVKGMRAALEAAHKGWAVSVVVGVAVSGEELITCPFHPMTGHTWKGGWKIAPQS</sequence>
<dbReference type="InParanoid" id="G3H4X6"/>
<evidence type="ECO:0000256" key="8">
    <source>
        <dbReference type="ARBA" id="ARBA00023027"/>
    </source>
</evidence>
<keyword evidence="4" id="KW-0963">Cytoplasm</keyword>
<evidence type="ECO:0000256" key="7">
    <source>
        <dbReference type="ARBA" id="ARBA00023002"/>
    </source>
</evidence>
<dbReference type="FunFam" id="3.40.50.720:FF:000003">
    <property type="entry name" value="S-(hydroxymethyl)glutathione dehydrogenase"/>
    <property type="match status" value="1"/>
</dbReference>
<proteinExistence type="predicted"/>
<dbReference type="EMBL" id="JH000148">
    <property type="protein sequence ID" value="EGV91949.1"/>
    <property type="molecule type" value="Genomic_DNA"/>
</dbReference>
<dbReference type="Gene3D" id="3.40.50.720">
    <property type="entry name" value="NAD(P)-binding Rossmann-like Domain"/>
    <property type="match status" value="1"/>
</dbReference>
<dbReference type="Proteomes" id="UP000001075">
    <property type="component" value="Unassembled WGS sequence"/>
</dbReference>
<dbReference type="SUPFAM" id="SSF51735">
    <property type="entry name" value="NAD(P)-binding Rossmann-fold domains"/>
    <property type="match status" value="1"/>
</dbReference>
<keyword evidence="8" id="KW-0520">NAD</keyword>
<organism evidence="10 11">
    <name type="scientific">Cricetulus griseus</name>
    <name type="common">Chinese hamster</name>
    <name type="synonym">Cricetulus barabensis griseus</name>
    <dbReference type="NCBI Taxonomy" id="10029"/>
    <lineage>
        <taxon>Eukaryota</taxon>
        <taxon>Metazoa</taxon>
        <taxon>Chordata</taxon>
        <taxon>Craniata</taxon>
        <taxon>Vertebrata</taxon>
        <taxon>Euteleostomi</taxon>
        <taxon>Mammalia</taxon>
        <taxon>Eutheria</taxon>
        <taxon>Euarchontoglires</taxon>
        <taxon>Glires</taxon>
        <taxon>Rodentia</taxon>
        <taxon>Myomorpha</taxon>
        <taxon>Muroidea</taxon>
        <taxon>Cricetidae</taxon>
        <taxon>Cricetinae</taxon>
        <taxon>Cricetulus</taxon>
    </lineage>
</organism>
<evidence type="ECO:0000256" key="6">
    <source>
        <dbReference type="ARBA" id="ARBA00022833"/>
    </source>
</evidence>
<dbReference type="GO" id="GO:0051903">
    <property type="term" value="F:S-(hydroxymethyl)glutathione dehydrogenase [NAD(P)+] activity"/>
    <property type="evidence" value="ECO:0007669"/>
    <property type="project" value="TreeGrafter"/>
</dbReference>
<evidence type="ECO:0000256" key="2">
    <source>
        <dbReference type="ARBA" id="ARBA00004496"/>
    </source>
</evidence>
<comment type="cofactor">
    <cofactor evidence="1">
        <name>Zn(2+)</name>
        <dbReference type="ChEBI" id="CHEBI:29105"/>
    </cofactor>
</comment>
<comment type="subcellular location">
    <subcellularLocation>
        <location evidence="2">Cytoplasm</location>
    </subcellularLocation>
</comment>
<dbReference type="GO" id="GO:0005829">
    <property type="term" value="C:cytosol"/>
    <property type="evidence" value="ECO:0007669"/>
    <property type="project" value="TreeGrafter"/>
</dbReference>